<dbReference type="InterPro" id="IPR035965">
    <property type="entry name" value="PAS-like_dom_sf"/>
</dbReference>
<dbReference type="Gene3D" id="1.10.287.130">
    <property type="match status" value="1"/>
</dbReference>
<dbReference type="PROSITE" id="PS50885">
    <property type="entry name" value="HAMP"/>
    <property type="match status" value="1"/>
</dbReference>
<dbReference type="SUPFAM" id="SSF47384">
    <property type="entry name" value="Homodimeric domain of signal transducing histidine kinase"/>
    <property type="match status" value="1"/>
</dbReference>
<dbReference type="SMART" id="SM00304">
    <property type="entry name" value="HAMP"/>
    <property type="match status" value="1"/>
</dbReference>
<keyword evidence="14 15" id="KW-0472">Membrane</keyword>
<dbReference type="PROSITE" id="PS50112">
    <property type="entry name" value="PAS"/>
    <property type="match status" value="1"/>
</dbReference>
<dbReference type="OrthoDB" id="9796330at2"/>
<dbReference type="AlphaFoldDB" id="A0A1W1VMH6"/>
<dbReference type="Pfam" id="PF00989">
    <property type="entry name" value="PAS"/>
    <property type="match status" value="1"/>
</dbReference>
<dbReference type="EC" id="2.7.13.3" evidence="4"/>
<evidence type="ECO:0000256" key="4">
    <source>
        <dbReference type="ARBA" id="ARBA00012438"/>
    </source>
</evidence>
<evidence type="ECO:0000313" key="20">
    <source>
        <dbReference type="Proteomes" id="UP000192569"/>
    </source>
</evidence>
<dbReference type="GO" id="GO:0000156">
    <property type="term" value="F:phosphorelay response regulator activity"/>
    <property type="evidence" value="ECO:0007669"/>
    <property type="project" value="TreeGrafter"/>
</dbReference>
<gene>
    <name evidence="19" type="ORF">SAMN00808754_0997</name>
</gene>
<dbReference type="InterPro" id="IPR004358">
    <property type="entry name" value="Sig_transdc_His_kin-like_C"/>
</dbReference>
<dbReference type="Gene3D" id="3.30.565.10">
    <property type="entry name" value="Histidine kinase-like ATPase, C-terminal domain"/>
    <property type="match status" value="1"/>
</dbReference>
<dbReference type="EMBL" id="LT838272">
    <property type="protein sequence ID" value="SMB94251.1"/>
    <property type="molecule type" value="Genomic_DNA"/>
</dbReference>
<dbReference type="Gene3D" id="6.10.340.10">
    <property type="match status" value="1"/>
</dbReference>
<dbReference type="Pfam" id="PF00512">
    <property type="entry name" value="HisKA"/>
    <property type="match status" value="1"/>
</dbReference>
<evidence type="ECO:0000256" key="13">
    <source>
        <dbReference type="ARBA" id="ARBA00023012"/>
    </source>
</evidence>
<dbReference type="GO" id="GO:0005886">
    <property type="term" value="C:plasma membrane"/>
    <property type="evidence" value="ECO:0007669"/>
    <property type="project" value="UniProtKB-SubCell"/>
</dbReference>
<evidence type="ECO:0000256" key="8">
    <source>
        <dbReference type="ARBA" id="ARBA00022692"/>
    </source>
</evidence>
<evidence type="ECO:0000256" key="10">
    <source>
        <dbReference type="ARBA" id="ARBA00022777"/>
    </source>
</evidence>
<keyword evidence="9" id="KW-0547">Nucleotide-binding</keyword>
<comment type="catalytic activity">
    <reaction evidence="1">
        <text>ATP + protein L-histidine = ADP + protein N-phospho-L-histidine.</text>
        <dbReference type="EC" id="2.7.13.3"/>
    </reaction>
</comment>
<dbReference type="SUPFAM" id="SSF55874">
    <property type="entry name" value="ATPase domain of HSP90 chaperone/DNA topoisomerase II/histidine kinase"/>
    <property type="match status" value="1"/>
</dbReference>
<feature type="transmembrane region" description="Helical" evidence="15">
    <location>
        <begin position="12"/>
        <end position="33"/>
    </location>
</feature>
<dbReference type="GO" id="GO:0006355">
    <property type="term" value="P:regulation of DNA-templated transcription"/>
    <property type="evidence" value="ECO:0007669"/>
    <property type="project" value="InterPro"/>
</dbReference>
<evidence type="ECO:0000256" key="3">
    <source>
        <dbReference type="ARBA" id="ARBA00004314"/>
    </source>
</evidence>
<dbReference type="InterPro" id="IPR036097">
    <property type="entry name" value="HisK_dim/P_sf"/>
</dbReference>
<dbReference type="Pfam" id="PF02518">
    <property type="entry name" value="HATPase_c"/>
    <property type="match status" value="1"/>
</dbReference>
<proteinExistence type="predicted"/>
<keyword evidence="6" id="KW-0597">Phosphoprotein</keyword>
<dbReference type="SUPFAM" id="SSF55785">
    <property type="entry name" value="PYP-like sensor domain (PAS domain)"/>
    <property type="match status" value="1"/>
</dbReference>
<evidence type="ECO:0000256" key="6">
    <source>
        <dbReference type="ARBA" id="ARBA00022553"/>
    </source>
</evidence>
<dbReference type="GO" id="GO:0000155">
    <property type="term" value="F:phosphorelay sensor kinase activity"/>
    <property type="evidence" value="ECO:0007669"/>
    <property type="project" value="InterPro"/>
</dbReference>
<keyword evidence="11" id="KW-0067">ATP-binding</keyword>
<dbReference type="InterPro" id="IPR013767">
    <property type="entry name" value="PAS_fold"/>
</dbReference>
<dbReference type="CDD" id="cd06225">
    <property type="entry name" value="HAMP"/>
    <property type="match status" value="1"/>
</dbReference>
<dbReference type="GO" id="GO:0007234">
    <property type="term" value="P:osmosensory signaling via phosphorelay pathway"/>
    <property type="evidence" value="ECO:0007669"/>
    <property type="project" value="TreeGrafter"/>
</dbReference>
<dbReference type="InterPro" id="IPR003660">
    <property type="entry name" value="HAMP_dom"/>
</dbReference>
<dbReference type="InterPro" id="IPR003661">
    <property type="entry name" value="HisK_dim/P_dom"/>
</dbReference>
<dbReference type="InterPro" id="IPR000014">
    <property type="entry name" value="PAS"/>
</dbReference>
<reference evidence="19 20" key="1">
    <citation type="submission" date="2017-04" db="EMBL/GenBank/DDBJ databases">
        <authorList>
            <person name="Afonso C.L."/>
            <person name="Miller P.J."/>
            <person name="Scott M.A."/>
            <person name="Spackman E."/>
            <person name="Goraichik I."/>
            <person name="Dimitrov K.M."/>
            <person name="Suarez D.L."/>
            <person name="Swayne D.E."/>
        </authorList>
    </citation>
    <scope>NUCLEOTIDE SEQUENCE [LARGE SCALE GENOMIC DNA]</scope>
    <source>
        <strain evidence="19 20">ToBE</strain>
    </source>
</reference>
<feature type="domain" description="PAS" evidence="17">
    <location>
        <begin position="258"/>
        <end position="295"/>
    </location>
</feature>
<dbReference type="STRING" id="698762.SAMN00808754_0997"/>
<dbReference type="Gene3D" id="3.30.450.20">
    <property type="entry name" value="PAS domain"/>
    <property type="match status" value="1"/>
</dbReference>
<evidence type="ECO:0000259" key="18">
    <source>
        <dbReference type="PROSITE" id="PS50885"/>
    </source>
</evidence>
<evidence type="ECO:0000256" key="5">
    <source>
        <dbReference type="ARBA" id="ARBA00022475"/>
    </source>
</evidence>
<keyword evidence="8 15" id="KW-0812">Transmembrane</keyword>
<dbReference type="RefSeq" id="WP_084664494.1">
    <property type="nucleotide sequence ID" value="NZ_LT838272.1"/>
</dbReference>
<dbReference type="FunFam" id="3.30.565.10:FF:000023">
    <property type="entry name" value="PAS domain-containing sensor histidine kinase"/>
    <property type="match status" value="1"/>
</dbReference>
<sequence>MFWRGITGKLWLTLVSVVLVSLLIVGVFLDRLLESFYFRQRGLELLKKGELIAEALADGARRGYLLEQVDILGDVAGAGVTIIDRKGLIISCGGMNMGGPDHGRSMHMGWPTIGMHLGTEEARRVLLGQTVITRGYHPGFNATMLTVGVPIKVGEEVVGAVLLYSPQASLGEAVSVMRRLILLAAVGAIIVATVLAFFVSRKVSRPLLAMNRVARQMAAGDFSGQIEVTSQDEVGTLAQSLNYLSGQLKITIAALSREKEKLNRVVSGMTDGVLAFDARGYILFSNPQAEKLLGLPLPVGEKIPEELWEKSRVLEGQDISEREIEWRGKIIAVRASLMKTGGGEDGSTVALFQDVTEKRKLEQLRREFLASVSHELRTPLSFIQGYAEAILDGLAQDEKEQREYISIIWEEAGRLRRLVEDLLDLSKLAAGQLNLDREEIEVKDLLRRVARKFQGIFAERGIKFEFEVKEEGKGLPHVYGDAGRLEQILVNLLDNAARYTPAGGKVSLKARQEGEEIVFIVQDTGQGIPAEELPYIWERFYRVDKSRSRKDGGSGLGLAIVRHLVEAHGGRVNVVSTPGQGSTFQVYLPIYHPQAKALCRI</sequence>
<dbReference type="FunFam" id="1.10.287.130:FF:000001">
    <property type="entry name" value="Two-component sensor histidine kinase"/>
    <property type="match status" value="1"/>
</dbReference>
<name>A0A1W1VMH6_9FIRM</name>
<dbReference type="SMART" id="SM00388">
    <property type="entry name" value="HisKA"/>
    <property type="match status" value="1"/>
</dbReference>
<protein>
    <recommendedName>
        <fullName evidence="4">histidine kinase</fullName>
        <ecNumber evidence="4">2.7.13.3</ecNumber>
    </recommendedName>
</protein>
<feature type="transmembrane region" description="Helical" evidence="15">
    <location>
        <begin position="180"/>
        <end position="199"/>
    </location>
</feature>
<organism evidence="19 20">
    <name type="scientific">Thermanaeromonas toyohensis ToBE</name>
    <dbReference type="NCBI Taxonomy" id="698762"/>
    <lineage>
        <taxon>Bacteria</taxon>
        <taxon>Bacillati</taxon>
        <taxon>Bacillota</taxon>
        <taxon>Clostridia</taxon>
        <taxon>Neomoorellales</taxon>
        <taxon>Neomoorellaceae</taxon>
        <taxon>Thermanaeromonas</taxon>
    </lineage>
</organism>
<evidence type="ECO:0000256" key="15">
    <source>
        <dbReference type="SAM" id="Phobius"/>
    </source>
</evidence>
<dbReference type="GO" id="GO:0045121">
    <property type="term" value="C:membrane raft"/>
    <property type="evidence" value="ECO:0007669"/>
    <property type="project" value="UniProtKB-SubCell"/>
</dbReference>
<dbReference type="CDD" id="cd00082">
    <property type="entry name" value="HisKA"/>
    <property type="match status" value="1"/>
</dbReference>
<keyword evidence="13" id="KW-0902">Two-component regulatory system</keyword>
<dbReference type="InterPro" id="IPR003594">
    <property type="entry name" value="HATPase_dom"/>
</dbReference>
<dbReference type="SMART" id="SM00091">
    <property type="entry name" value="PAS"/>
    <property type="match status" value="1"/>
</dbReference>
<keyword evidence="7" id="KW-0808">Transferase</keyword>
<feature type="domain" description="HAMP" evidence="18">
    <location>
        <begin position="201"/>
        <end position="253"/>
    </location>
</feature>
<dbReference type="GO" id="GO:0030295">
    <property type="term" value="F:protein kinase activator activity"/>
    <property type="evidence" value="ECO:0007669"/>
    <property type="project" value="TreeGrafter"/>
</dbReference>
<dbReference type="CDD" id="cd00075">
    <property type="entry name" value="HATPase"/>
    <property type="match status" value="1"/>
</dbReference>
<evidence type="ECO:0000313" key="19">
    <source>
        <dbReference type="EMBL" id="SMB94251.1"/>
    </source>
</evidence>
<dbReference type="Pfam" id="PF00672">
    <property type="entry name" value="HAMP"/>
    <property type="match status" value="1"/>
</dbReference>
<keyword evidence="20" id="KW-1185">Reference proteome</keyword>
<evidence type="ECO:0000256" key="1">
    <source>
        <dbReference type="ARBA" id="ARBA00000085"/>
    </source>
</evidence>
<accession>A0A1W1VMH6</accession>
<feature type="domain" description="Histidine kinase" evidence="16">
    <location>
        <begin position="371"/>
        <end position="592"/>
    </location>
</feature>
<evidence type="ECO:0000256" key="7">
    <source>
        <dbReference type="ARBA" id="ARBA00022679"/>
    </source>
</evidence>
<evidence type="ECO:0000256" key="11">
    <source>
        <dbReference type="ARBA" id="ARBA00022840"/>
    </source>
</evidence>
<dbReference type="PROSITE" id="PS50109">
    <property type="entry name" value="HIS_KIN"/>
    <property type="match status" value="1"/>
</dbReference>
<dbReference type="PANTHER" id="PTHR42878:SF7">
    <property type="entry name" value="SENSOR HISTIDINE KINASE GLRK"/>
    <property type="match status" value="1"/>
</dbReference>
<evidence type="ECO:0000256" key="9">
    <source>
        <dbReference type="ARBA" id="ARBA00022741"/>
    </source>
</evidence>
<dbReference type="SUPFAM" id="SSF158472">
    <property type="entry name" value="HAMP domain-like"/>
    <property type="match status" value="1"/>
</dbReference>
<keyword evidence="10 19" id="KW-0418">Kinase</keyword>
<evidence type="ECO:0000259" key="17">
    <source>
        <dbReference type="PROSITE" id="PS50112"/>
    </source>
</evidence>
<keyword evidence="5" id="KW-1003">Cell membrane</keyword>
<dbReference type="CDD" id="cd00130">
    <property type="entry name" value="PAS"/>
    <property type="match status" value="1"/>
</dbReference>
<evidence type="ECO:0000256" key="12">
    <source>
        <dbReference type="ARBA" id="ARBA00022989"/>
    </source>
</evidence>
<dbReference type="SMART" id="SM00387">
    <property type="entry name" value="HATPase_c"/>
    <property type="match status" value="1"/>
</dbReference>
<dbReference type="InterPro" id="IPR050351">
    <property type="entry name" value="BphY/WalK/GraS-like"/>
</dbReference>
<evidence type="ECO:0000259" key="16">
    <source>
        <dbReference type="PROSITE" id="PS50109"/>
    </source>
</evidence>
<dbReference type="PANTHER" id="PTHR42878">
    <property type="entry name" value="TWO-COMPONENT HISTIDINE KINASE"/>
    <property type="match status" value="1"/>
</dbReference>
<comment type="subcellular location">
    <subcellularLocation>
        <location evidence="2">Cell membrane</location>
    </subcellularLocation>
    <subcellularLocation>
        <location evidence="3">Membrane raft</location>
        <topology evidence="3">Multi-pass membrane protein</topology>
    </subcellularLocation>
</comment>
<dbReference type="GO" id="GO:0005524">
    <property type="term" value="F:ATP binding"/>
    <property type="evidence" value="ECO:0007669"/>
    <property type="project" value="UniProtKB-KW"/>
</dbReference>
<dbReference type="Proteomes" id="UP000192569">
    <property type="component" value="Chromosome I"/>
</dbReference>
<keyword evidence="12 15" id="KW-1133">Transmembrane helix</keyword>
<dbReference type="InterPro" id="IPR005467">
    <property type="entry name" value="His_kinase_dom"/>
</dbReference>
<dbReference type="InterPro" id="IPR036890">
    <property type="entry name" value="HATPase_C_sf"/>
</dbReference>
<evidence type="ECO:0000256" key="14">
    <source>
        <dbReference type="ARBA" id="ARBA00023136"/>
    </source>
</evidence>
<dbReference type="PRINTS" id="PR00344">
    <property type="entry name" value="BCTRLSENSOR"/>
</dbReference>
<evidence type="ECO:0000256" key="2">
    <source>
        <dbReference type="ARBA" id="ARBA00004236"/>
    </source>
</evidence>